<evidence type="ECO:0000313" key="5">
    <source>
        <dbReference type="Proteomes" id="UP000644441"/>
    </source>
</evidence>
<evidence type="ECO:0000259" key="3">
    <source>
        <dbReference type="PROSITE" id="PS51740"/>
    </source>
</evidence>
<dbReference type="InterPro" id="IPR051734">
    <property type="entry name" value="VapB_TA_antitoxins"/>
</dbReference>
<reference evidence="4 5" key="1">
    <citation type="submission" date="2012-09" db="EMBL/GenBank/DDBJ databases">
        <title>Genome Sequence of alkane-degrading Bacterium Alcanivorax venustensis ISO4.</title>
        <authorList>
            <person name="Lai Q."/>
            <person name="Shao Z."/>
        </authorList>
    </citation>
    <scope>NUCLEOTIDE SEQUENCE [LARGE SCALE GENOMIC DNA]</scope>
    <source>
        <strain evidence="4 5">ISO4</strain>
    </source>
</reference>
<protein>
    <submittedName>
        <fullName evidence="4">Virulence associated protein B</fullName>
    </submittedName>
</protein>
<dbReference type="SMART" id="SM00966">
    <property type="entry name" value="SpoVT_AbrB"/>
    <property type="match status" value="1"/>
</dbReference>
<evidence type="ECO:0000256" key="2">
    <source>
        <dbReference type="PROSITE-ProRule" id="PRU01076"/>
    </source>
</evidence>
<dbReference type="NCBIfam" id="NF040493">
    <property type="entry name" value="TA_anti_VapB"/>
    <property type="match status" value="1"/>
</dbReference>
<dbReference type="Proteomes" id="UP000644441">
    <property type="component" value="Unassembled WGS sequence"/>
</dbReference>
<name>A0ABS0AF66_9GAMM</name>
<evidence type="ECO:0000256" key="1">
    <source>
        <dbReference type="ARBA" id="ARBA00007924"/>
    </source>
</evidence>
<dbReference type="InterPro" id="IPR047976">
    <property type="entry name" value="Anti_VapB2-like"/>
</dbReference>
<dbReference type="PANTHER" id="PTHR37550">
    <property type="entry name" value="ANTITOXIN VAPB1"/>
    <property type="match status" value="1"/>
</dbReference>
<dbReference type="SUPFAM" id="SSF89447">
    <property type="entry name" value="AbrB/MazE/MraZ-like"/>
    <property type="match status" value="1"/>
</dbReference>
<dbReference type="PANTHER" id="PTHR37550:SF3">
    <property type="entry name" value="ANTITOXIN VAPB1"/>
    <property type="match status" value="1"/>
</dbReference>
<evidence type="ECO:0000313" key="4">
    <source>
        <dbReference type="EMBL" id="MBF5052729.1"/>
    </source>
</evidence>
<feature type="domain" description="SpoVT-AbrB" evidence="3">
    <location>
        <begin position="21"/>
        <end position="61"/>
    </location>
</feature>
<keyword evidence="2" id="KW-0238">DNA-binding</keyword>
<organism evidence="4 5">
    <name type="scientific">Alloalcanivorax venustensis ISO4</name>
    <dbReference type="NCBI Taxonomy" id="1177184"/>
    <lineage>
        <taxon>Bacteria</taxon>
        <taxon>Pseudomonadati</taxon>
        <taxon>Pseudomonadota</taxon>
        <taxon>Gammaproteobacteria</taxon>
        <taxon>Oceanospirillales</taxon>
        <taxon>Alcanivoracaceae</taxon>
        <taxon>Alloalcanivorax</taxon>
    </lineage>
</organism>
<comment type="caution">
    <text evidence="4">The sequence shown here is derived from an EMBL/GenBank/DDBJ whole genome shotgun (WGS) entry which is preliminary data.</text>
</comment>
<dbReference type="PROSITE" id="PS51740">
    <property type="entry name" value="SPOVT_ABRB"/>
    <property type="match status" value="1"/>
</dbReference>
<dbReference type="InterPro" id="IPR007159">
    <property type="entry name" value="SpoVT-AbrB_dom"/>
</dbReference>
<accession>A0ABS0AF66</accession>
<dbReference type="Pfam" id="PF04014">
    <property type="entry name" value="MazE_antitoxin"/>
    <property type="match status" value="1"/>
</dbReference>
<comment type="similarity">
    <text evidence="1">Belongs to the VapB family.</text>
</comment>
<dbReference type="InterPro" id="IPR037914">
    <property type="entry name" value="SpoVT-AbrB_sf"/>
</dbReference>
<sequence length="94" mass="10705">MISIIGIYHQPPGGLLMTMLAKVFMSGRSQAVRLPKELRFEGTEVIARRFGNGVLLLPAEDPWAVMREALDEFETGFEIEREQPDSQQRDELFP</sequence>
<gene>
    <name evidence="4" type="ORF">ISO4_01331</name>
</gene>
<keyword evidence="5" id="KW-1185">Reference proteome</keyword>
<dbReference type="EMBL" id="ARXR01000008">
    <property type="protein sequence ID" value="MBF5052729.1"/>
    <property type="molecule type" value="Genomic_DNA"/>
</dbReference>
<dbReference type="Gene3D" id="2.10.260.10">
    <property type="match status" value="1"/>
</dbReference>
<proteinExistence type="inferred from homology"/>